<dbReference type="KEGG" id="fls:GLV81_04565"/>
<proteinExistence type="predicted"/>
<dbReference type="EMBL" id="CP046566">
    <property type="protein sequence ID" value="QGW27465.1"/>
    <property type="molecule type" value="Genomic_DNA"/>
</dbReference>
<dbReference type="Proteomes" id="UP000426027">
    <property type="component" value="Chromosome"/>
</dbReference>
<keyword evidence="3" id="KW-1185">Reference proteome</keyword>
<dbReference type="SUPFAM" id="SSF109854">
    <property type="entry name" value="DinB/YfiT-like putative metalloenzymes"/>
    <property type="match status" value="1"/>
</dbReference>
<dbReference type="AlphaFoldDB" id="A0A6I6GGI7"/>
<feature type="domain" description="DinB-like" evidence="1">
    <location>
        <begin position="36"/>
        <end position="164"/>
    </location>
</feature>
<dbReference type="Pfam" id="PF12867">
    <property type="entry name" value="DinB_2"/>
    <property type="match status" value="1"/>
</dbReference>
<evidence type="ECO:0000313" key="2">
    <source>
        <dbReference type="EMBL" id="QGW27465.1"/>
    </source>
</evidence>
<dbReference type="InterPro" id="IPR024775">
    <property type="entry name" value="DinB-like"/>
</dbReference>
<gene>
    <name evidence="2" type="ORF">GLV81_04565</name>
</gene>
<sequence length="171" mass="19187">MPQPLTGDYAPFYQTYVSYCAAHETDALDTLCGSLAEMEQWLRQIPETQKDYAYAPGKWTVAQLLQHMADTERVFAYRALAIARGEQQPLPGFDENAWANEAPATHRSIAGLAEELLQLRQLTITLFQSISPAQMSNKGVASGQPITVNALAFIMVGHVRHHQRIYSERYC</sequence>
<name>A0A6I6GGI7_9BACT</name>
<protein>
    <submittedName>
        <fullName evidence="2">DUF664 domain-containing protein</fullName>
    </submittedName>
</protein>
<dbReference type="InterPro" id="IPR034660">
    <property type="entry name" value="DinB/YfiT-like"/>
</dbReference>
<evidence type="ECO:0000259" key="1">
    <source>
        <dbReference type="Pfam" id="PF12867"/>
    </source>
</evidence>
<dbReference type="Gene3D" id="1.20.120.450">
    <property type="entry name" value="dinb family like domain"/>
    <property type="match status" value="1"/>
</dbReference>
<accession>A0A6I6GGI7</accession>
<dbReference type="RefSeq" id="WP_157477268.1">
    <property type="nucleotide sequence ID" value="NZ_CP046566.1"/>
</dbReference>
<organism evidence="2 3">
    <name type="scientific">Phnomibacter ginsenosidimutans</name>
    <dbReference type="NCBI Taxonomy" id="2676868"/>
    <lineage>
        <taxon>Bacteria</taxon>
        <taxon>Pseudomonadati</taxon>
        <taxon>Bacteroidota</taxon>
        <taxon>Chitinophagia</taxon>
        <taxon>Chitinophagales</taxon>
        <taxon>Chitinophagaceae</taxon>
        <taxon>Phnomibacter</taxon>
    </lineage>
</organism>
<reference evidence="2 3" key="1">
    <citation type="submission" date="2019-11" db="EMBL/GenBank/DDBJ databases">
        <authorList>
            <person name="Im W.T."/>
        </authorList>
    </citation>
    <scope>NUCLEOTIDE SEQUENCE [LARGE SCALE GENOMIC DNA]</scope>
    <source>
        <strain evidence="2 3">SB-02</strain>
    </source>
</reference>
<evidence type="ECO:0000313" key="3">
    <source>
        <dbReference type="Proteomes" id="UP000426027"/>
    </source>
</evidence>